<sequence length="208" mass="23908">MKPIRRWSMIQNQSRREMQDQHSDVYGGGASSDSKSKVFPEIVRSRVLMSLGKLLREERLVWRISIRCTCLKQNCKCMSRVSYHYEEGEMFRFQEWVLDVDEESNGCGGGEMEIEGIQTRTVEARTRGLVPVWGYLQSSKPQQVMRESFQSPRNTTQGDQVTPLEGHGTETEFGVVHGKEENLRSEEESVRSEEGSSISERPKPMIIE</sequence>
<accession>A0ABQ7X4B0</accession>
<gene>
    <name evidence="3" type="ORF">HID58_095263</name>
</gene>
<name>A0ABQ7X4B0_BRANA</name>
<feature type="non-terminal residue" evidence="3">
    <location>
        <position position="208"/>
    </location>
</feature>
<protein>
    <recommendedName>
        <fullName evidence="2">BCAS3 domain-containing protein</fullName>
    </recommendedName>
</protein>
<evidence type="ECO:0000313" key="4">
    <source>
        <dbReference type="Proteomes" id="UP000824890"/>
    </source>
</evidence>
<proteinExistence type="predicted"/>
<feature type="domain" description="BCAS3" evidence="2">
    <location>
        <begin position="2"/>
        <end position="134"/>
    </location>
</feature>
<feature type="region of interest" description="Disordered" evidence="1">
    <location>
        <begin position="148"/>
        <end position="208"/>
    </location>
</feature>
<dbReference type="PANTHER" id="PTHR13268:SF7">
    <property type="entry name" value="AUTOPHAGY-RELATED PROTEIN 18F"/>
    <property type="match status" value="1"/>
</dbReference>
<feature type="compositionally biased region" description="Basic and acidic residues" evidence="1">
    <location>
        <begin position="14"/>
        <end position="23"/>
    </location>
</feature>
<feature type="compositionally biased region" description="Polar residues" evidence="1">
    <location>
        <begin position="148"/>
        <end position="160"/>
    </location>
</feature>
<dbReference type="InterPro" id="IPR045142">
    <property type="entry name" value="BCAS3-like"/>
</dbReference>
<evidence type="ECO:0000313" key="3">
    <source>
        <dbReference type="EMBL" id="KAH0850762.1"/>
    </source>
</evidence>
<feature type="compositionally biased region" description="Basic and acidic residues" evidence="1">
    <location>
        <begin position="177"/>
        <end position="194"/>
    </location>
</feature>
<organism evidence="3 4">
    <name type="scientific">Brassica napus</name>
    <name type="common">Rape</name>
    <dbReference type="NCBI Taxonomy" id="3708"/>
    <lineage>
        <taxon>Eukaryota</taxon>
        <taxon>Viridiplantae</taxon>
        <taxon>Streptophyta</taxon>
        <taxon>Embryophyta</taxon>
        <taxon>Tracheophyta</taxon>
        <taxon>Spermatophyta</taxon>
        <taxon>Magnoliopsida</taxon>
        <taxon>eudicotyledons</taxon>
        <taxon>Gunneridae</taxon>
        <taxon>Pentapetalae</taxon>
        <taxon>rosids</taxon>
        <taxon>malvids</taxon>
        <taxon>Brassicales</taxon>
        <taxon>Brassicaceae</taxon>
        <taxon>Brassiceae</taxon>
        <taxon>Brassica</taxon>
    </lineage>
</organism>
<dbReference type="PANTHER" id="PTHR13268">
    <property type="entry name" value="BREAST CARCINOMA AMPLIFIED SEQUENCE 3"/>
    <property type="match status" value="1"/>
</dbReference>
<keyword evidence="4" id="KW-1185">Reference proteome</keyword>
<dbReference type="EMBL" id="JAGKQM010001948">
    <property type="protein sequence ID" value="KAH0850762.1"/>
    <property type="molecule type" value="Genomic_DNA"/>
</dbReference>
<dbReference type="Pfam" id="PF12490">
    <property type="entry name" value="BCAS3"/>
    <property type="match status" value="1"/>
</dbReference>
<feature type="region of interest" description="Disordered" evidence="1">
    <location>
        <begin position="11"/>
        <end position="34"/>
    </location>
</feature>
<evidence type="ECO:0000259" key="2">
    <source>
        <dbReference type="Pfam" id="PF12490"/>
    </source>
</evidence>
<dbReference type="Proteomes" id="UP000824890">
    <property type="component" value="Unassembled WGS sequence"/>
</dbReference>
<comment type="caution">
    <text evidence="3">The sequence shown here is derived from an EMBL/GenBank/DDBJ whole genome shotgun (WGS) entry which is preliminary data.</text>
</comment>
<reference evidence="3 4" key="1">
    <citation type="submission" date="2021-05" db="EMBL/GenBank/DDBJ databases">
        <title>Genome Assembly of Synthetic Allotetraploid Brassica napus Reveals Homoeologous Exchanges between Subgenomes.</title>
        <authorList>
            <person name="Davis J.T."/>
        </authorList>
    </citation>
    <scope>NUCLEOTIDE SEQUENCE [LARGE SCALE GENOMIC DNA]</scope>
    <source>
        <strain evidence="4">cv. Da-Ae</strain>
        <tissue evidence="3">Seedling</tissue>
    </source>
</reference>
<dbReference type="InterPro" id="IPR022175">
    <property type="entry name" value="BCAS3_dom"/>
</dbReference>
<evidence type="ECO:0000256" key="1">
    <source>
        <dbReference type="SAM" id="MobiDB-lite"/>
    </source>
</evidence>